<protein>
    <recommendedName>
        <fullName evidence="5">Extracellular solute-binding protein</fullName>
    </recommendedName>
</protein>
<comment type="similarity">
    <text evidence="1">Belongs to the bacterial solute-binding protein 1 family.</text>
</comment>
<name>X1SJG0_9ZZZZ</name>
<dbReference type="SUPFAM" id="SSF53850">
    <property type="entry name" value="Periplasmic binding protein-like II"/>
    <property type="match status" value="1"/>
</dbReference>
<dbReference type="PANTHER" id="PTHR30061">
    <property type="entry name" value="MALTOSE-BINDING PERIPLASMIC PROTEIN"/>
    <property type="match status" value="1"/>
</dbReference>
<proteinExistence type="inferred from homology"/>
<accession>X1SJG0</accession>
<evidence type="ECO:0000256" key="1">
    <source>
        <dbReference type="ARBA" id="ARBA00008520"/>
    </source>
</evidence>
<sequence length="244" mass="27474">QWWYVEWMTEQGQDIVNNENGRAGTPTESYLLSEASVRTFEFWKQLYDEKLYANPGVEAWTESNQIFWAQKAGMAMESTAAVRRFLAGGLEGGYEVGVSVLPTPEGIKRHGIMLGGGTLFITKGHPEEETEAAKEFLKWISLPEQTIRWHKATGYYPSRHSAVNVLELTGWFKQYPGYRVAFDQLLESEPGTKGPLMGNYREVTTLIVNALEKVFAGKLTVKEALTEAKQKVDKVLAEYARIVG</sequence>
<dbReference type="GO" id="GO:0042956">
    <property type="term" value="P:maltodextrin transmembrane transport"/>
    <property type="evidence" value="ECO:0007669"/>
    <property type="project" value="TreeGrafter"/>
</dbReference>
<dbReference type="Pfam" id="PF13416">
    <property type="entry name" value="SBP_bac_8"/>
    <property type="match status" value="1"/>
</dbReference>
<evidence type="ECO:0008006" key="5">
    <source>
        <dbReference type="Google" id="ProtNLM"/>
    </source>
</evidence>
<organism evidence="4">
    <name type="scientific">marine sediment metagenome</name>
    <dbReference type="NCBI Taxonomy" id="412755"/>
    <lineage>
        <taxon>unclassified sequences</taxon>
        <taxon>metagenomes</taxon>
        <taxon>ecological metagenomes</taxon>
    </lineage>
</organism>
<keyword evidence="3" id="KW-0732">Signal</keyword>
<dbReference type="InterPro" id="IPR006059">
    <property type="entry name" value="SBP"/>
</dbReference>
<feature type="non-terminal residue" evidence="4">
    <location>
        <position position="1"/>
    </location>
</feature>
<evidence type="ECO:0000256" key="3">
    <source>
        <dbReference type="ARBA" id="ARBA00022729"/>
    </source>
</evidence>
<dbReference type="PANTHER" id="PTHR30061:SF50">
    <property type="entry name" value="MALTOSE_MALTODEXTRIN-BINDING PERIPLASMIC PROTEIN"/>
    <property type="match status" value="1"/>
</dbReference>
<gene>
    <name evidence="4" type="ORF">S12H4_16560</name>
</gene>
<dbReference type="Gene3D" id="3.40.190.10">
    <property type="entry name" value="Periplasmic binding protein-like II"/>
    <property type="match status" value="1"/>
</dbReference>
<keyword evidence="2" id="KW-0813">Transport</keyword>
<comment type="caution">
    <text evidence="4">The sequence shown here is derived from an EMBL/GenBank/DDBJ whole genome shotgun (WGS) entry which is preliminary data.</text>
</comment>
<dbReference type="EMBL" id="BARW01008016">
    <property type="protein sequence ID" value="GAI79296.1"/>
    <property type="molecule type" value="Genomic_DNA"/>
</dbReference>
<dbReference type="GO" id="GO:1901982">
    <property type="term" value="F:maltose binding"/>
    <property type="evidence" value="ECO:0007669"/>
    <property type="project" value="TreeGrafter"/>
</dbReference>
<dbReference type="AlphaFoldDB" id="X1SJG0"/>
<evidence type="ECO:0000256" key="2">
    <source>
        <dbReference type="ARBA" id="ARBA00022448"/>
    </source>
</evidence>
<evidence type="ECO:0000313" key="4">
    <source>
        <dbReference type="EMBL" id="GAI79296.1"/>
    </source>
</evidence>
<dbReference type="GO" id="GO:0015768">
    <property type="term" value="P:maltose transport"/>
    <property type="evidence" value="ECO:0007669"/>
    <property type="project" value="TreeGrafter"/>
</dbReference>
<reference evidence="4" key="1">
    <citation type="journal article" date="2014" name="Front. Microbiol.">
        <title>High frequency of phylogenetically diverse reductive dehalogenase-homologous genes in deep subseafloor sedimentary metagenomes.</title>
        <authorList>
            <person name="Kawai M."/>
            <person name="Futagami T."/>
            <person name="Toyoda A."/>
            <person name="Takaki Y."/>
            <person name="Nishi S."/>
            <person name="Hori S."/>
            <person name="Arai W."/>
            <person name="Tsubouchi T."/>
            <person name="Morono Y."/>
            <person name="Uchiyama I."/>
            <person name="Ito T."/>
            <person name="Fujiyama A."/>
            <person name="Inagaki F."/>
            <person name="Takami H."/>
        </authorList>
    </citation>
    <scope>NUCLEOTIDE SEQUENCE</scope>
    <source>
        <strain evidence="4">Expedition CK06-06</strain>
    </source>
</reference>
<dbReference type="GO" id="GO:0055052">
    <property type="term" value="C:ATP-binding cassette (ABC) transporter complex, substrate-binding subunit-containing"/>
    <property type="evidence" value="ECO:0007669"/>
    <property type="project" value="TreeGrafter"/>
</dbReference>